<accession>A0A7L9WGX5</accession>
<evidence type="ECO:0000313" key="2">
    <source>
        <dbReference type="EMBL" id="QOL79611.1"/>
    </source>
</evidence>
<dbReference type="Proteomes" id="UP000594118">
    <property type="component" value="Chromosome"/>
</dbReference>
<dbReference type="InterPro" id="IPR003781">
    <property type="entry name" value="CoA-bd"/>
</dbReference>
<proteinExistence type="predicted"/>
<dbReference type="Gene3D" id="3.40.50.720">
    <property type="entry name" value="NAD(P)-binding Rossmann-like Domain"/>
    <property type="match status" value="1"/>
</dbReference>
<dbReference type="AlphaFoldDB" id="A0A7L9WGX5"/>
<dbReference type="PANTHER" id="PTHR33303">
    <property type="entry name" value="CYTOPLASMIC PROTEIN-RELATED"/>
    <property type="match status" value="1"/>
</dbReference>
<feature type="domain" description="CoA-binding" evidence="1">
    <location>
        <begin position="16"/>
        <end position="116"/>
    </location>
</feature>
<name>A0A7L9WGX5_9RHOB</name>
<gene>
    <name evidence="2" type="ORF">F3W81_01455</name>
</gene>
<evidence type="ECO:0000313" key="3">
    <source>
        <dbReference type="Proteomes" id="UP000594118"/>
    </source>
</evidence>
<keyword evidence="3" id="KW-1185">Reference proteome</keyword>
<dbReference type="SUPFAM" id="SSF51735">
    <property type="entry name" value="NAD(P)-binding Rossmann-fold domains"/>
    <property type="match status" value="1"/>
</dbReference>
<protein>
    <submittedName>
        <fullName evidence="2">CoA-binding protein</fullName>
    </submittedName>
</protein>
<dbReference type="InterPro" id="IPR036291">
    <property type="entry name" value="NAD(P)-bd_dom_sf"/>
</dbReference>
<evidence type="ECO:0000259" key="1">
    <source>
        <dbReference type="SMART" id="SM00881"/>
    </source>
</evidence>
<dbReference type="PANTHER" id="PTHR33303:SF2">
    <property type="entry name" value="COA-BINDING DOMAIN-CONTAINING PROTEIN"/>
    <property type="match status" value="1"/>
</dbReference>
<sequence length="146" mass="15755">MPMDETYADADLKRILSDTKVVAVVGMTPDPARPDHFVPEILQAHGMRIVPVNPKFAGQEILGETVYASLTEAGAALGEAIEMVDVFRRPEQVPPVVEEALAALPGLKTIWMQVGIAHAEAAATARAQGVEVVMNRCPKIELARLF</sequence>
<dbReference type="Pfam" id="PF13380">
    <property type="entry name" value="CoA_binding_2"/>
    <property type="match status" value="1"/>
</dbReference>
<organism evidence="2 3">
    <name type="scientific">Pseudooceanicola spongiae</name>
    <dbReference type="NCBI Taxonomy" id="2613965"/>
    <lineage>
        <taxon>Bacteria</taxon>
        <taxon>Pseudomonadati</taxon>
        <taxon>Pseudomonadota</taxon>
        <taxon>Alphaproteobacteria</taxon>
        <taxon>Rhodobacterales</taxon>
        <taxon>Paracoccaceae</taxon>
        <taxon>Pseudooceanicola</taxon>
    </lineage>
</organism>
<reference evidence="2 3" key="1">
    <citation type="submission" date="2019-10" db="EMBL/GenBank/DDBJ databases">
        <title>Pseudopuniceibacterium sp. HQ09 islated from Antarctica.</title>
        <authorList>
            <person name="Liao L."/>
            <person name="Su S."/>
            <person name="Chen B."/>
            <person name="Yu Y."/>
        </authorList>
    </citation>
    <scope>NUCLEOTIDE SEQUENCE [LARGE SCALE GENOMIC DNA]</scope>
    <source>
        <strain evidence="2 3">HQ09</strain>
    </source>
</reference>
<dbReference type="RefSeq" id="WP_193081878.1">
    <property type="nucleotide sequence ID" value="NZ_CP045201.1"/>
</dbReference>
<dbReference type="KEGG" id="pshq:F3W81_01455"/>
<dbReference type="SMART" id="SM00881">
    <property type="entry name" value="CoA_binding"/>
    <property type="match status" value="1"/>
</dbReference>
<dbReference type="EMBL" id="CP045201">
    <property type="protein sequence ID" value="QOL79611.1"/>
    <property type="molecule type" value="Genomic_DNA"/>
</dbReference>